<feature type="transmembrane region" description="Helical" evidence="6">
    <location>
        <begin position="707"/>
        <end position="726"/>
    </location>
</feature>
<keyword evidence="5 6" id="KW-0472">Membrane</keyword>
<keyword evidence="9" id="KW-1185">Reference proteome</keyword>
<dbReference type="EMBL" id="SJPW01000002">
    <property type="protein sequence ID" value="TWU58837.1"/>
    <property type="molecule type" value="Genomic_DNA"/>
</dbReference>
<dbReference type="PANTHER" id="PTHR43738:SF2">
    <property type="entry name" value="ABC TRANSPORTER PERMEASE"/>
    <property type="match status" value="1"/>
</dbReference>
<dbReference type="GO" id="GO:0005886">
    <property type="term" value="C:plasma membrane"/>
    <property type="evidence" value="ECO:0007669"/>
    <property type="project" value="UniProtKB-SubCell"/>
</dbReference>
<evidence type="ECO:0000256" key="3">
    <source>
        <dbReference type="ARBA" id="ARBA00022692"/>
    </source>
</evidence>
<feature type="transmembrane region" description="Helical" evidence="6">
    <location>
        <begin position="1042"/>
        <end position="1063"/>
    </location>
</feature>
<evidence type="ECO:0000259" key="7">
    <source>
        <dbReference type="Pfam" id="PF02687"/>
    </source>
</evidence>
<feature type="transmembrane region" description="Helical" evidence="6">
    <location>
        <begin position="732"/>
        <end position="753"/>
    </location>
</feature>
<name>A0A5C6FDS3_9BACT</name>
<feature type="domain" description="ABC3 transporter permease C-terminal" evidence="7">
    <location>
        <begin position="1043"/>
        <end position="1150"/>
    </location>
</feature>
<feature type="transmembrane region" description="Helical" evidence="6">
    <location>
        <begin position="1126"/>
        <end position="1147"/>
    </location>
</feature>
<dbReference type="InterPro" id="IPR003838">
    <property type="entry name" value="ABC3_permease_C"/>
</dbReference>
<comment type="caution">
    <text evidence="8">The sequence shown here is derived from an EMBL/GenBank/DDBJ whole genome shotgun (WGS) entry which is preliminary data.</text>
</comment>
<evidence type="ECO:0000313" key="8">
    <source>
        <dbReference type="EMBL" id="TWU58837.1"/>
    </source>
</evidence>
<evidence type="ECO:0000313" key="9">
    <source>
        <dbReference type="Proteomes" id="UP000318288"/>
    </source>
</evidence>
<keyword evidence="3 6" id="KW-0812">Transmembrane</keyword>
<feature type="transmembrane region" description="Helical" evidence="6">
    <location>
        <begin position="36"/>
        <end position="54"/>
    </location>
</feature>
<feature type="transmembrane region" description="Helical" evidence="6">
    <location>
        <begin position="789"/>
        <end position="808"/>
    </location>
</feature>
<feature type="transmembrane region" description="Helical" evidence="6">
    <location>
        <begin position="655"/>
        <end position="681"/>
    </location>
</feature>
<dbReference type="Pfam" id="PF02687">
    <property type="entry name" value="FtsX"/>
    <property type="match status" value="2"/>
</dbReference>
<dbReference type="InterPro" id="IPR051125">
    <property type="entry name" value="ABC-4/HrtB_transporter"/>
</dbReference>
<keyword evidence="2" id="KW-1003">Cell membrane</keyword>
<sequence>MTGNDESGQGKVTPALTIGGMIAAGTRHSWRISTSVALGVATATAVIVGALLVGDSMRGSLQGLTIERLGRTESVVAPGAFVPSDGIVRDGVSVVSLIYFPTGAVEARDDSGSLRRAGQIQIIAADDDFWDLDVSDIRPTAFPNDSGVVLNTSAAKELGVEIGDEVTLRLPTEQAVPADSPLGRRDIRSEGLPRMKVLDIIADRGLGRFAISPSQAAPSNVYVSRSVVADTLDRAGQANLLLFDSEVTPDDLNLDLSAYGLSLRRITQSYDGNVVFQYDSLTGDRLLLPEPVVDRIGATLKDETAVPVLTYLANAIERLDASGNLVASVAYSTISAVDTLGTSSASSGALNYTLPDDLSEDASGVVPMVINDWTANELSAAVGTRLRVAYYEPEVENGNEVERHFDAIITQIVPITEPATPYRRRRDATFDQFPTIFNDPGLTPIVPGVTDQDSISDWDLPFALQRTISKQDDLYWNNHRLTPKAFLPLAEGRRLFGSRFGDTTGLRFAADESSDVIGLESKILSALRPAMDDLGWQIRPIRAQQLAASKGTTPFDGLFLALSFFVIFSAIMLIAMLFRLGMVGRTKQFGTLMAIGWTPERVRSVALGEGLLVATVGVLIGIAGGIAYAMLVLWALRSWWVGAVTVPFLTFHWSWASIIVGGLLGWIVAVATMAITLRWILKFDAQALLSGRDLDTAVGRRQGKSRLPILGAVMIAVAIVIAVMGARAGGQSAAGGFIGGGMLLLMAGLVLIYDRLRQPRSITRSEGDSPYSLGSMISRSASRHPMRSTMTIGLMATAAFLIIAIGAFRLSPTERGTGGFSLVAQSAQPLYRDLGDASVQSELLGPDAGRFANTKVIPLRMRLGDDASCNNLYQATHPTVVGVPDGFDGQFDWIATDELPDGESAWMLLAKNAKGTQADPIPVVLDQNTAMWSLQMMGGIGEVRSFEYESGQPTFFRVVGLLSNSMLQGRMMIGENNFEHSFPSISGYRYFLIAAPPDDADGVASTLENRLGDVGMDVSRSDDVLAGMLAVQNTYLRTFQSLGALGLLLGTVGLAVAQLRSVLDRRVELAVMRAIGFTRRRLATVVMGETAFLLLAGIGCGALCAIIAVVPYSYISGTELPIVEPVLIVVGIMVAGMLAGLVAVARVGRMPLLESLRSE</sequence>
<feature type="domain" description="ABC3 transporter permease C-terminal" evidence="7">
    <location>
        <begin position="561"/>
        <end position="682"/>
    </location>
</feature>
<feature type="transmembrane region" description="Helical" evidence="6">
    <location>
        <begin position="611"/>
        <end position="635"/>
    </location>
</feature>
<evidence type="ECO:0000256" key="2">
    <source>
        <dbReference type="ARBA" id="ARBA00022475"/>
    </source>
</evidence>
<proteinExistence type="predicted"/>
<organism evidence="8 9">
    <name type="scientific">Rubripirellula tenax</name>
    <dbReference type="NCBI Taxonomy" id="2528015"/>
    <lineage>
        <taxon>Bacteria</taxon>
        <taxon>Pseudomonadati</taxon>
        <taxon>Planctomycetota</taxon>
        <taxon>Planctomycetia</taxon>
        <taxon>Pirellulales</taxon>
        <taxon>Pirellulaceae</taxon>
        <taxon>Rubripirellula</taxon>
    </lineage>
</organism>
<evidence type="ECO:0000256" key="1">
    <source>
        <dbReference type="ARBA" id="ARBA00004651"/>
    </source>
</evidence>
<dbReference type="Proteomes" id="UP000318288">
    <property type="component" value="Unassembled WGS sequence"/>
</dbReference>
<dbReference type="AlphaFoldDB" id="A0A5C6FDS3"/>
<accession>A0A5C6FDS3</accession>
<reference evidence="8 9" key="1">
    <citation type="submission" date="2019-02" db="EMBL/GenBank/DDBJ databases">
        <title>Deep-cultivation of Planctomycetes and their phenomic and genomic characterization uncovers novel biology.</title>
        <authorList>
            <person name="Wiegand S."/>
            <person name="Jogler M."/>
            <person name="Boedeker C."/>
            <person name="Pinto D."/>
            <person name="Vollmers J."/>
            <person name="Rivas-Marin E."/>
            <person name="Kohn T."/>
            <person name="Peeters S.H."/>
            <person name="Heuer A."/>
            <person name="Rast P."/>
            <person name="Oberbeckmann S."/>
            <person name="Bunk B."/>
            <person name="Jeske O."/>
            <person name="Meyerdierks A."/>
            <person name="Storesund J.E."/>
            <person name="Kallscheuer N."/>
            <person name="Luecker S."/>
            <person name="Lage O.M."/>
            <person name="Pohl T."/>
            <person name="Merkel B.J."/>
            <person name="Hornburger P."/>
            <person name="Mueller R.-W."/>
            <person name="Bruemmer F."/>
            <person name="Labrenz M."/>
            <person name="Spormann A.M."/>
            <person name="Op Den Camp H."/>
            <person name="Overmann J."/>
            <person name="Amann R."/>
            <person name="Jetten M.S.M."/>
            <person name="Mascher T."/>
            <person name="Medema M.H."/>
            <person name="Devos D.P."/>
            <person name="Kaster A.-K."/>
            <person name="Ovreas L."/>
            <person name="Rohde M."/>
            <person name="Galperin M.Y."/>
            <person name="Jogler C."/>
        </authorList>
    </citation>
    <scope>NUCLEOTIDE SEQUENCE [LARGE SCALE GENOMIC DNA]</scope>
    <source>
        <strain evidence="8 9">Poly51</strain>
    </source>
</reference>
<evidence type="ECO:0000256" key="5">
    <source>
        <dbReference type="ARBA" id="ARBA00023136"/>
    </source>
</evidence>
<evidence type="ECO:0000256" key="6">
    <source>
        <dbReference type="SAM" id="Phobius"/>
    </source>
</evidence>
<gene>
    <name evidence="8" type="ORF">Poly51_16170</name>
</gene>
<evidence type="ECO:0000256" key="4">
    <source>
        <dbReference type="ARBA" id="ARBA00022989"/>
    </source>
</evidence>
<comment type="subcellular location">
    <subcellularLocation>
        <location evidence="1">Cell membrane</location>
        <topology evidence="1">Multi-pass membrane protein</topology>
    </subcellularLocation>
</comment>
<dbReference type="PANTHER" id="PTHR43738">
    <property type="entry name" value="ABC TRANSPORTER, MEMBRANE PROTEIN"/>
    <property type="match status" value="1"/>
</dbReference>
<keyword evidence="4 6" id="KW-1133">Transmembrane helix</keyword>
<feature type="transmembrane region" description="Helical" evidence="6">
    <location>
        <begin position="558"/>
        <end position="578"/>
    </location>
</feature>
<dbReference type="OrthoDB" id="219657at2"/>
<feature type="transmembrane region" description="Helical" evidence="6">
    <location>
        <begin position="1084"/>
        <end position="1114"/>
    </location>
</feature>
<dbReference type="RefSeq" id="WP_146456016.1">
    <property type="nucleotide sequence ID" value="NZ_SJPW01000002.1"/>
</dbReference>
<protein>
    <submittedName>
        <fullName evidence="8">FtsX-like permease family protein</fullName>
    </submittedName>
</protein>